<dbReference type="InterPro" id="IPR023606">
    <property type="entry name" value="CoA-Trfase_III_dom_1_sf"/>
</dbReference>
<dbReference type="STRING" id="861266.ARTSIC4J27_158"/>
<comment type="caution">
    <text evidence="2">The sequence shown here is derived from an EMBL/GenBank/DDBJ whole genome shotgun (WGS) entry which is preliminary data.</text>
</comment>
<dbReference type="EMBL" id="CAQI01000025">
    <property type="protein sequence ID" value="CCQ44234.1"/>
    <property type="molecule type" value="Genomic_DNA"/>
</dbReference>
<proteinExistence type="predicted"/>
<gene>
    <name evidence="2" type="ORF">ARTSIC4J27_158</name>
</gene>
<dbReference type="Gene3D" id="3.30.1540.10">
    <property type="entry name" value="formyl-coa transferase, domain 3"/>
    <property type="match status" value="1"/>
</dbReference>
<dbReference type="Proteomes" id="UP000035722">
    <property type="component" value="Unassembled WGS sequence"/>
</dbReference>
<accession>A0A024GXK5</accession>
<reference evidence="3" key="1">
    <citation type="journal article" date="2014" name="Genome Announc.">
        <title>Genome Sequence of Arthrobacter siccitolerans 4J27, a Xeroprotectant-Producing Desiccation-Tolerant Microorganism.</title>
        <authorList>
            <person name="Manzanera M."/>
            <person name="Santa-Cruz-Calvo L."/>
            <person name="Vilchez J.I."/>
            <person name="Garcia-Fontana C."/>
            <person name="Silva-Castro G.A."/>
            <person name="Calvo C."/>
            <person name="Gonzalez-Lopez J."/>
        </authorList>
    </citation>
    <scope>NUCLEOTIDE SEQUENCE [LARGE SCALE GENOMIC DNA]</scope>
    <source>
        <strain evidence="3">4J27</strain>
    </source>
</reference>
<dbReference type="InterPro" id="IPR044855">
    <property type="entry name" value="CoA-Trfase_III_dom3_sf"/>
</dbReference>
<name>A0A024GXK5_9MICC</name>
<dbReference type="PANTHER" id="PTHR48207:SF4">
    <property type="entry name" value="BLL6097 PROTEIN"/>
    <property type="match status" value="1"/>
</dbReference>
<evidence type="ECO:0000313" key="2">
    <source>
        <dbReference type="EMBL" id="CCQ44234.1"/>
    </source>
</evidence>
<dbReference type="Pfam" id="PF02515">
    <property type="entry name" value="CoA_transf_3"/>
    <property type="match status" value="1"/>
</dbReference>
<dbReference type="Gene3D" id="3.40.50.10540">
    <property type="entry name" value="Crotonobetainyl-coa:carnitine coa-transferase, domain 1"/>
    <property type="match status" value="1"/>
</dbReference>
<sequence length="402" mass="43496">MNKGPLAGHRVLDFTQLIAGPSAGVMLADLGAEVIKIERPEGELGRRVGPEVGIPAIFAAYNRGKRALAVDIRTPEGREIVKRLIASSDVLLQNFRPGVMDRLGFGYEAVKALNPRIVYTSLSGYNPDGAGRNLPGTDAVLQAQSGLMAITGPEDGEPYKVGIQVVDAATGLAIGQAILAALLQRTSTGEGAHLRLSLFEVATYVQSSAFAIASRFGEEVERGGNTAGALGAPTDMFAVADGYLQVVAYYPDQWRKLCDLLEIPEVHDDPRFVTNADRIAHKKELKDVLAPIFARKGRAEWARLLGEAGIIAGPVRSHLEIVGDAELRGYGDFAWVDNDMTEPHWLPSTPYRSSAWDRVASYRPPRLGEDTLELLDEIGFAPEEAQALQERNIIYAPSKESV</sequence>
<evidence type="ECO:0000256" key="1">
    <source>
        <dbReference type="ARBA" id="ARBA00022679"/>
    </source>
</evidence>
<dbReference type="PANTHER" id="PTHR48207">
    <property type="entry name" value="SUCCINATE--HYDROXYMETHYLGLUTARATE COA-TRANSFERASE"/>
    <property type="match status" value="1"/>
</dbReference>
<dbReference type="GO" id="GO:0008410">
    <property type="term" value="F:CoA-transferase activity"/>
    <property type="evidence" value="ECO:0007669"/>
    <property type="project" value="TreeGrafter"/>
</dbReference>
<dbReference type="InterPro" id="IPR050483">
    <property type="entry name" value="CoA-transferase_III_domain"/>
</dbReference>
<protein>
    <submittedName>
        <fullName evidence="2">CoA-transferase III family protein</fullName>
    </submittedName>
</protein>
<keyword evidence="1 2" id="KW-0808">Transferase</keyword>
<keyword evidence="3" id="KW-1185">Reference proteome</keyword>
<evidence type="ECO:0000313" key="3">
    <source>
        <dbReference type="Proteomes" id="UP000035722"/>
    </source>
</evidence>
<dbReference type="SUPFAM" id="SSF89796">
    <property type="entry name" value="CoA-transferase family III (CaiB/BaiF)"/>
    <property type="match status" value="1"/>
</dbReference>
<dbReference type="InterPro" id="IPR003673">
    <property type="entry name" value="CoA-Trfase_fam_III"/>
</dbReference>
<dbReference type="AlphaFoldDB" id="A0A024GXK5"/>
<organism evidence="2 3">
    <name type="scientific">Pseudarthrobacter siccitolerans</name>
    <dbReference type="NCBI Taxonomy" id="861266"/>
    <lineage>
        <taxon>Bacteria</taxon>
        <taxon>Bacillati</taxon>
        <taxon>Actinomycetota</taxon>
        <taxon>Actinomycetes</taxon>
        <taxon>Micrococcales</taxon>
        <taxon>Micrococcaceae</taxon>
        <taxon>Pseudarthrobacter</taxon>
    </lineage>
</organism>